<protein>
    <recommendedName>
        <fullName evidence="1">Cupin type-2 domain-containing protein</fullName>
    </recommendedName>
</protein>
<dbReference type="SUPFAM" id="SSF51182">
    <property type="entry name" value="RmlC-like cupins"/>
    <property type="match status" value="1"/>
</dbReference>
<evidence type="ECO:0000259" key="1">
    <source>
        <dbReference type="Pfam" id="PF07883"/>
    </source>
</evidence>
<dbReference type="PANTHER" id="PTHR38599">
    <property type="entry name" value="CUPIN DOMAIN PROTEIN (AFU_ORTHOLOGUE AFUA_3G13620)"/>
    <property type="match status" value="1"/>
</dbReference>
<dbReference type="InterPro" id="IPR013096">
    <property type="entry name" value="Cupin_2"/>
</dbReference>
<gene>
    <name evidence="2" type="ORF">GCM10010346_02270</name>
</gene>
<dbReference type="InterPro" id="IPR011051">
    <property type="entry name" value="RmlC_Cupin_sf"/>
</dbReference>
<comment type="caution">
    <text evidence="2">The sequence shown here is derived from an EMBL/GenBank/DDBJ whole genome shotgun (WGS) entry which is preliminary data.</text>
</comment>
<keyword evidence="3" id="KW-1185">Reference proteome</keyword>
<dbReference type="InterPro" id="IPR014710">
    <property type="entry name" value="RmlC-like_jellyroll"/>
</dbReference>
<evidence type="ECO:0000313" key="3">
    <source>
        <dbReference type="Proteomes" id="UP000599437"/>
    </source>
</evidence>
<dbReference type="EMBL" id="BMVO01000001">
    <property type="protein sequence ID" value="GHA83489.1"/>
    <property type="molecule type" value="Genomic_DNA"/>
</dbReference>
<evidence type="ECO:0000313" key="2">
    <source>
        <dbReference type="EMBL" id="GHA83489.1"/>
    </source>
</evidence>
<dbReference type="PANTHER" id="PTHR38599:SF1">
    <property type="entry name" value="CUPIN DOMAIN PROTEIN (AFU_ORTHOLOGUE AFUA_3G13620)"/>
    <property type="match status" value="1"/>
</dbReference>
<name>A0ABQ3DDU5_9ACTN</name>
<reference evidence="3" key="1">
    <citation type="journal article" date="2019" name="Int. J. Syst. Evol. Microbiol.">
        <title>The Global Catalogue of Microorganisms (GCM) 10K type strain sequencing project: providing services to taxonomists for standard genome sequencing and annotation.</title>
        <authorList>
            <consortium name="The Broad Institute Genomics Platform"/>
            <consortium name="The Broad Institute Genome Sequencing Center for Infectious Disease"/>
            <person name="Wu L."/>
            <person name="Ma J."/>
        </authorList>
    </citation>
    <scope>NUCLEOTIDE SEQUENCE [LARGE SCALE GENOMIC DNA]</scope>
    <source>
        <strain evidence="3">JCM 4737</strain>
    </source>
</reference>
<dbReference type="RefSeq" id="WP_189714422.1">
    <property type="nucleotide sequence ID" value="NZ_BMVO01000001.1"/>
</dbReference>
<dbReference type="Proteomes" id="UP000599437">
    <property type="component" value="Unassembled WGS sequence"/>
</dbReference>
<accession>A0ABQ3DDU5</accession>
<dbReference type="Gene3D" id="2.60.120.10">
    <property type="entry name" value="Jelly Rolls"/>
    <property type="match status" value="1"/>
</dbReference>
<sequence length="179" mass="18035">MRLRGLLRRVRGGEGRWGHKGMVLGGCVAALGVVPSAALATPGSGVTGTVLATGTSSGTMKVVAEGVTDVVVRTITIAPGGSTGWHHHPGQLIAVVQKGTLSRTLGDCSVETTSAGQSFVEPSGAKHRHIGRNLGTEPVVLYVTYMLPAGSPLSVDAEAPACASGEQNGSSGGRRRASG</sequence>
<organism evidence="2 3">
    <name type="scientific">Streptomyces chryseus</name>
    <dbReference type="NCBI Taxonomy" id="68186"/>
    <lineage>
        <taxon>Bacteria</taxon>
        <taxon>Bacillati</taxon>
        <taxon>Actinomycetota</taxon>
        <taxon>Actinomycetes</taxon>
        <taxon>Kitasatosporales</taxon>
        <taxon>Streptomycetaceae</taxon>
        <taxon>Streptomyces</taxon>
    </lineage>
</organism>
<proteinExistence type="predicted"/>
<dbReference type="Pfam" id="PF07883">
    <property type="entry name" value="Cupin_2"/>
    <property type="match status" value="1"/>
</dbReference>
<feature type="domain" description="Cupin type-2" evidence="1">
    <location>
        <begin position="75"/>
        <end position="144"/>
    </location>
</feature>